<dbReference type="RefSeq" id="XP_046018593.1">
    <property type="nucleotide sequence ID" value="XM_046162412.1"/>
</dbReference>
<evidence type="ECO:0000313" key="2">
    <source>
        <dbReference type="EMBL" id="KAH7040538.1"/>
    </source>
</evidence>
<accession>A0A9P8YIB1</accession>
<evidence type="ECO:0000256" key="1">
    <source>
        <dbReference type="SAM" id="MobiDB-lite"/>
    </source>
</evidence>
<protein>
    <submittedName>
        <fullName evidence="2">Uncharacterized protein</fullName>
    </submittedName>
</protein>
<reference evidence="2" key="1">
    <citation type="journal article" date="2021" name="Nat. Commun.">
        <title>Genetic determinants of endophytism in the Arabidopsis root mycobiome.</title>
        <authorList>
            <person name="Mesny F."/>
            <person name="Miyauchi S."/>
            <person name="Thiergart T."/>
            <person name="Pickel B."/>
            <person name="Atanasova L."/>
            <person name="Karlsson M."/>
            <person name="Huettel B."/>
            <person name="Barry K.W."/>
            <person name="Haridas S."/>
            <person name="Chen C."/>
            <person name="Bauer D."/>
            <person name="Andreopoulos W."/>
            <person name="Pangilinan J."/>
            <person name="LaButti K."/>
            <person name="Riley R."/>
            <person name="Lipzen A."/>
            <person name="Clum A."/>
            <person name="Drula E."/>
            <person name="Henrissat B."/>
            <person name="Kohler A."/>
            <person name="Grigoriev I.V."/>
            <person name="Martin F.M."/>
            <person name="Hacquard S."/>
        </authorList>
    </citation>
    <scope>NUCLEOTIDE SEQUENCE</scope>
    <source>
        <strain evidence="2">MPI-CAGE-CH-0230</strain>
    </source>
</reference>
<evidence type="ECO:0000313" key="3">
    <source>
        <dbReference type="Proteomes" id="UP000756346"/>
    </source>
</evidence>
<feature type="region of interest" description="Disordered" evidence="1">
    <location>
        <begin position="65"/>
        <end position="101"/>
    </location>
</feature>
<dbReference type="Proteomes" id="UP000756346">
    <property type="component" value="Unassembled WGS sequence"/>
</dbReference>
<gene>
    <name evidence="2" type="ORF">B0I36DRAFT_426963</name>
</gene>
<name>A0A9P8YIB1_9PEZI</name>
<proteinExistence type="predicted"/>
<dbReference type="AlphaFoldDB" id="A0A9P8YIB1"/>
<sequence length="101" mass="10941">MRMGRPLGPPTRPAFCVSACVRSVSPDQISSTVRAKSPGDPESAQVDRRLAGVRLVPIPLAAIGQWRRGPSHRPPEYADPSPQPSLILDRGKPFSDMPDTE</sequence>
<comment type="caution">
    <text evidence="2">The sequence shown here is derived from an EMBL/GenBank/DDBJ whole genome shotgun (WGS) entry which is preliminary data.</text>
</comment>
<keyword evidence="3" id="KW-1185">Reference proteome</keyword>
<dbReference type="EMBL" id="JAGTJQ010000001">
    <property type="protein sequence ID" value="KAH7040538.1"/>
    <property type="molecule type" value="Genomic_DNA"/>
</dbReference>
<organism evidence="2 3">
    <name type="scientific">Microdochium trichocladiopsis</name>
    <dbReference type="NCBI Taxonomy" id="1682393"/>
    <lineage>
        <taxon>Eukaryota</taxon>
        <taxon>Fungi</taxon>
        <taxon>Dikarya</taxon>
        <taxon>Ascomycota</taxon>
        <taxon>Pezizomycotina</taxon>
        <taxon>Sordariomycetes</taxon>
        <taxon>Xylariomycetidae</taxon>
        <taxon>Xylariales</taxon>
        <taxon>Microdochiaceae</taxon>
        <taxon>Microdochium</taxon>
    </lineage>
</organism>
<dbReference type="GeneID" id="70191958"/>